<dbReference type="EMBL" id="HBUE01152562">
    <property type="protein sequence ID" value="CAG6506007.1"/>
    <property type="molecule type" value="Transcribed_RNA"/>
</dbReference>
<reference evidence="2" key="1">
    <citation type="submission" date="2021-05" db="EMBL/GenBank/DDBJ databases">
        <authorList>
            <person name="Alioto T."/>
            <person name="Alioto T."/>
            <person name="Gomez Garrido J."/>
        </authorList>
    </citation>
    <scope>NUCLEOTIDE SEQUENCE</scope>
</reference>
<evidence type="ECO:0000313" key="2">
    <source>
        <dbReference type="EMBL" id="CAG6557304.1"/>
    </source>
</evidence>
<dbReference type="EMBL" id="HBUE01257564">
    <property type="protein sequence ID" value="CAG6557304.1"/>
    <property type="molecule type" value="Transcribed_RNA"/>
</dbReference>
<dbReference type="EMBL" id="HBUE01152557">
    <property type="protein sequence ID" value="CAG6506000.1"/>
    <property type="molecule type" value="Transcribed_RNA"/>
</dbReference>
<feature type="transmembrane region" description="Helical" evidence="1">
    <location>
        <begin position="88"/>
        <end position="110"/>
    </location>
</feature>
<keyword evidence="1" id="KW-1133">Transmembrane helix</keyword>
<keyword evidence="1" id="KW-0472">Membrane</keyword>
<dbReference type="EMBL" id="HBUE01257569">
    <property type="protein sequence ID" value="CAG6557311.1"/>
    <property type="molecule type" value="Transcribed_RNA"/>
</dbReference>
<dbReference type="AlphaFoldDB" id="A0A8D8N9S5"/>
<proteinExistence type="predicted"/>
<sequence length="115" mass="14068">MHKKNVMVKLIGFSRCNNIPFMTKKRFSILHCFEALLKLFKIQNLEGTQKNRKLRKHCTSINLLWLCYTQSVRMKAMKNNRFALFSKIFFYYNFNYFIFLYIVSVTFRIVQYKMH</sequence>
<accession>A0A8D8N9S5</accession>
<keyword evidence="1" id="KW-0812">Transmembrane</keyword>
<organism evidence="2">
    <name type="scientific">Culex pipiens</name>
    <name type="common">House mosquito</name>
    <dbReference type="NCBI Taxonomy" id="7175"/>
    <lineage>
        <taxon>Eukaryota</taxon>
        <taxon>Metazoa</taxon>
        <taxon>Ecdysozoa</taxon>
        <taxon>Arthropoda</taxon>
        <taxon>Hexapoda</taxon>
        <taxon>Insecta</taxon>
        <taxon>Pterygota</taxon>
        <taxon>Neoptera</taxon>
        <taxon>Endopterygota</taxon>
        <taxon>Diptera</taxon>
        <taxon>Nematocera</taxon>
        <taxon>Culicoidea</taxon>
        <taxon>Culicidae</taxon>
        <taxon>Culicinae</taxon>
        <taxon>Culicini</taxon>
        <taxon>Culex</taxon>
        <taxon>Culex</taxon>
    </lineage>
</organism>
<evidence type="ECO:0000256" key="1">
    <source>
        <dbReference type="SAM" id="Phobius"/>
    </source>
</evidence>
<name>A0A8D8N9S5_CULPI</name>
<protein>
    <submittedName>
        <fullName evidence="2">(northern house mosquito) hypothetical protein</fullName>
    </submittedName>
</protein>